<evidence type="ECO:0000313" key="1">
    <source>
        <dbReference type="EMBL" id="KAI0047430.1"/>
    </source>
</evidence>
<gene>
    <name evidence="1" type="ORF">FA95DRAFT_1606125</name>
</gene>
<dbReference type="EMBL" id="MU275905">
    <property type="protein sequence ID" value="KAI0047430.1"/>
    <property type="molecule type" value="Genomic_DNA"/>
</dbReference>
<proteinExistence type="predicted"/>
<name>A0ACB8RUY0_9AGAM</name>
<accession>A0ACB8RUY0</accession>
<dbReference type="Proteomes" id="UP000814033">
    <property type="component" value="Unassembled WGS sequence"/>
</dbReference>
<evidence type="ECO:0000313" key="2">
    <source>
        <dbReference type="Proteomes" id="UP000814033"/>
    </source>
</evidence>
<keyword evidence="2" id="KW-1185">Reference proteome</keyword>
<comment type="caution">
    <text evidence="1">The sequence shown here is derived from an EMBL/GenBank/DDBJ whole genome shotgun (WGS) entry which is preliminary data.</text>
</comment>
<protein>
    <submittedName>
        <fullName evidence="1">Uncharacterized protein</fullName>
    </submittedName>
</protein>
<reference evidence="1" key="1">
    <citation type="submission" date="2021-02" db="EMBL/GenBank/DDBJ databases">
        <authorList>
            <consortium name="DOE Joint Genome Institute"/>
            <person name="Ahrendt S."/>
            <person name="Looney B.P."/>
            <person name="Miyauchi S."/>
            <person name="Morin E."/>
            <person name="Drula E."/>
            <person name="Courty P.E."/>
            <person name="Chicoki N."/>
            <person name="Fauchery L."/>
            <person name="Kohler A."/>
            <person name="Kuo A."/>
            <person name="Labutti K."/>
            <person name="Pangilinan J."/>
            <person name="Lipzen A."/>
            <person name="Riley R."/>
            <person name="Andreopoulos W."/>
            <person name="He G."/>
            <person name="Johnson J."/>
            <person name="Barry K.W."/>
            <person name="Grigoriev I.V."/>
            <person name="Nagy L."/>
            <person name="Hibbett D."/>
            <person name="Henrissat B."/>
            <person name="Matheny P.B."/>
            <person name="Labbe J."/>
            <person name="Martin F."/>
        </authorList>
    </citation>
    <scope>NUCLEOTIDE SEQUENCE</scope>
    <source>
        <strain evidence="1">FP105234-sp</strain>
    </source>
</reference>
<sequence>MHDVGESQIARFYPTDRCPIRLATLLQDYQLIHCITVSYKQVDDLSLLIDIYLHDAEHLPSEPVPAIVYFYGGGLTVGDRTSWFPTWLATRALASGIALVSADYSLLPPATGHTILANVVDLFAFFAAHGAAHHRRRTARRRGDERGQAMRVA</sequence>
<organism evidence="1 2">
    <name type="scientific">Auriscalpium vulgare</name>
    <dbReference type="NCBI Taxonomy" id="40419"/>
    <lineage>
        <taxon>Eukaryota</taxon>
        <taxon>Fungi</taxon>
        <taxon>Dikarya</taxon>
        <taxon>Basidiomycota</taxon>
        <taxon>Agaricomycotina</taxon>
        <taxon>Agaricomycetes</taxon>
        <taxon>Russulales</taxon>
        <taxon>Auriscalpiaceae</taxon>
        <taxon>Auriscalpium</taxon>
    </lineage>
</organism>
<reference evidence="1" key="2">
    <citation type="journal article" date="2022" name="New Phytol.">
        <title>Evolutionary transition to the ectomycorrhizal habit in the genomes of a hyperdiverse lineage of mushroom-forming fungi.</title>
        <authorList>
            <person name="Looney B."/>
            <person name="Miyauchi S."/>
            <person name="Morin E."/>
            <person name="Drula E."/>
            <person name="Courty P.E."/>
            <person name="Kohler A."/>
            <person name="Kuo A."/>
            <person name="LaButti K."/>
            <person name="Pangilinan J."/>
            <person name="Lipzen A."/>
            <person name="Riley R."/>
            <person name="Andreopoulos W."/>
            <person name="He G."/>
            <person name="Johnson J."/>
            <person name="Nolan M."/>
            <person name="Tritt A."/>
            <person name="Barry K.W."/>
            <person name="Grigoriev I.V."/>
            <person name="Nagy L.G."/>
            <person name="Hibbett D."/>
            <person name="Henrissat B."/>
            <person name="Matheny P.B."/>
            <person name="Labbe J."/>
            <person name="Martin F.M."/>
        </authorList>
    </citation>
    <scope>NUCLEOTIDE SEQUENCE</scope>
    <source>
        <strain evidence="1">FP105234-sp</strain>
    </source>
</reference>